<dbReference type="Pfam" id="PF00496">
    <property type="entry name" value="SBP_bac_5"/>
    <property type="match status" value="1"/>
</dbReference>
<dbReference type="PANTHER" id="PTHR30290">
    <property type="entry name" value="PERIPLASMIC BINDING COMPONENT OF ABC TRANSPORTER"/>
    <property type="match status" value="1"/>
</dbReference>
<gene>
    <name evidence="3" type="ORF">BSAE_1034</name>
</gene>
<dbReference type="GO" id="GO:0015833">
    <property type="term" value="P:peptide transport"/>
    <property type="evidence" value="ECO:0007669"/>
    <property type="project" value="TreeGrafter"/>
</dbReference>
<dbReference type="SUPFAM" id="SSF53850">
    <property type="entry name" value="Periplasmic binding protein-like II"/>
    <property type="match status" value="1"/>
</dbReference>
<name>A0A087CX53_9BIFI</name>
<dbReference type="GO" id="GO:0043190">
    <property type="term" value="C:ATP-binding cassette (ABC) transporter complex"/>
    <property type="evidence" value="ECO:0007669"/>
    <property type="project" value="InterPro"/>
</dbReference>
<evidence type="ECO:0000313" key="3">
    <source>
        <dbReference type="EMBL" id="KFI87853.1"/>
    </source>
</evidence>
<feature type="domain" description="Solute-binding protein family 5" evidence="2">
    <location>
        <begin position="80"/>
        <end position="462"/>
    </location>
</feature>
<comment type="caution">
    <text evidence="3">The sequence shown here is derived from an EMBL/GenBank/DDBJ whole genome shotgun (WGS) entry which is preliminary data.</text>
</comment>
<dbReference type="InterPro" id="IPR030678">
    <property type="entry name" value="Peptide/Ni-bd"/>
</dbReference>
<dbReference type="AlphaFoldDB" id="A0A087CX53"/>
<dbReference type="RefSeq" id="WP_033509138.1">
    <property type="nucleotide sequence ID" value="NZ_JDTM01000005.1"/>
</dbReference>
<feature type="chain" id="PRO_5038740349" evidence="1">
    <location>
        <begin position="19"/>
        <end position="544"/>
    </location>
</feature>
<reference evidence="3 4" key="1">
    <citation type="submission" date="2014-03" db="EMBL/GenBank/DDBJ databases">
        <title>Genomics of Bifidobacteria.</title>
        <authorList>
            <person name="Ventura M."/>
            <person name="Milani C."/>
            <person name="Lugli G.A."/>
        </authorList>
    </citation>
    <scope>NUCLEOTIDE SEQUENCE [LARGE SCALE GENOMIC DNA]</scope>
    <source>
        <strain evidence="3 4">LMG 14934</strain>
    </source>
</reference>
<dbReference type="Gene3D" id="3.10.105.10">
    <property type="entry name" value="Dipeptide-binding Protein, Domain 3"/>
    <property type="match status" value="1"/>
</dbReference>
<dbReference type="PIRSF" id="PIRSF002741">
    <property type="entry name" value="MppA"/>
    <property type="match status" value="1"/>
</dbReference>
<dbReference type="PROSITE" id="PS51257">
    <property type="entry name" value="PROKAR_LIPOPROTEIN"/>
    <property type="match status" value="1"/>
</dbReference>
<keyword evidence="1" id="KW-0732">Signal</keyword>
<dbReference type="GO" id="GO:0042597">
    <property type="term" value="C:periplasmic space"/>
    <property type="evidence" value="ECO:0007669"/>
    <property type="project" value="UniProtKB-ARBA"/>
</dbReference>
<accession>A0A087CX53</accession>
<evidence type="ECO:0000259" key="2">
    <source>
        <dbReference type="Pfam" id="PF00496"/>
    </source>
</evidence>
<feature type="signal peptide" evidence="1">
    <location>
        <begin position="1"/>
        <end position="18"/>
    </location>
</feature>
<dbReference type="CDD" id="cd00995">
    <property type="entry name" value="PBP2_NikA_DppA_OppA_like"/>
    <property type="match status" value="1"/>
</dbReference>
<dbReference type="InterPro" id="IPR039424">
    <property type="entry name" value="SBP_5"/>
</dbReference>
<dbReference type="InterPro" id="IPR000914">
    <property type="entry name" value="SBP_5_dom"/>
</dbReference>
<dbReference type="Gene3D" id="3.40.190.10">
    <property type="entry name" value="Periplasmic binding protein-like II"/>
    <property type="match status" value="1"/>
</dbReference>
<proteinExistence type="predicted"/>
<dbReference type="EMBL" id="JGZM01000004">
    <property type="protein sequence ID" value="KFI87853.1"/>
    <property type="molecule type" value="Genomic_DNA"/>
</dbReference>
<sequence length="544" mass="59002">MQKKAIAFAAAACSLALALGGCGGQGGNGDAADGEMIMNVYGCEPQHPLIPANTNETCGGNPIDMLFAKLVTFDDKGNAQNEVAKEIVANEDSSEYTITLNDGWTFTDGTPVTSESFTKAWSYSANAANGMVNASFFSVIEGYEDLQDPNGDPNAQLSGLTVVDDTTFTVKLTGPNSTFPIRVGYTAYAPLPESFYDDPEAFGESPVGNGQYKFEEWNHNQNIKMVKNPDYKGVAPAQNDGLNFVVYTDPEAAYADLSAGNLDAMHTIPTSAQATFETDENVQPYNEAGSVFQSFTFPSDMEHFKLDDEGRLRRKAISMAIDRQSIVDKVLNGIGTPAIEWSAPVIPGYSDSIPGNEALSYNPEEAKKLWEQANEINPWGDDEQFVMAYNSDSGGKDVYDAMANSISNALGIQATTNPMPTFSEFRDAVSNRTMKNAFRTGWQPDYPSIENYLQPLYTTDAAYGQGANDGDYSNPEFDALITQAAATPDTDEANKLYQQAEEILFQDMPAVPMYYSNASGAAALGVKGFVLNWKNVPVYQELTK</sequence>
<dbReference type="GO" id="GO:1904680">
    <property type="term" value="F:peptide transmembrane transporter activity"/>
    <property type="evidence" value="ECO:0007669"/>
    <property type="project" value="TreeGrafter"/>
</dbReference>
<dbReference type="Gene3D" id="3.90.76.10">
    <property type="entry name" value="Dipeptide-binding Protein, Domain 1"/>
    <property type="match status" value="1"/>
</dbReference>
<dbReference type="PANTHER" id="PTHR30290:SF83">
    <property type="entry name" value="ABC TRANSPORTER SUBSTRATE-BINDING PROTEIN"/>
    <property type="match status" value="1"/>
</dbReference>
<protein>
    <submittedName>
        <fullName evidence="3">ABC-type oligopeptide transport system</fullName>
    </submittedName>
</protein>
<organism evidence="3 4">
    <name type="scientific">Bifidobacterium pullorum subsp. saeculare DSM 6531 = LMG 14934</name>
    <dbReference type="NCBI Taxonomy" id="1437611"/>
    <lineage>
        <taxon>Bacteria</taxon>
        <taxon>Bacillati</taxon>
        <taxon>Actinomycetota</taxon>
        <taxon>Actinomycetes</taxon>
        <taxon>Bifidobacteriales</taxon>
        <taxon>Bifidobacteriaceae</taxon>
        <taxon>Bifidobacterium</taxon>
    </lineage>
</organism>
<dbReference type="Proteomes" id="UP000029040">
    <property type="component" value="Unassembled WGS sequence"/>
</dbReference>
<evidence type="ECO:0000313" key="4">
    <source>
        <dbReference type="Proteomes" id="UP000029040"/>
    </source>
</evidence>
<evidence type="ECO:0000256" key="1">
    <source>
        <dbReference type="SAM" id="SignalP"/>
    </source>
</evidence>